<feature type="region of interest" description="Disordered" evidence="1">
    <location>
        <begin position="1"/>
        <end position="34"/>
    </location>
</feature>
<accession>A0A1G6B2W4</accession>
<dbReference type="AlphaFoldDB" id="A0A1G6B2W4"/>
<dbReference type="RefSeq" id="WP_090875389.1">
    <property type="nucleotide sequence ID" value="NZ_FMXQ01000002.1"/>
</dbReference>
<keyword evidence="3" id="KW-1185">Reference proteome</keyword>
<dbReference type="Proteomes" id="UP000199071">
    <property type="component" value="Unassembled WGS sequence"/>
</dbReference>
<reference evidence="2 3" key="1">
    <citation type="submission" date="2016-10" db="EMBL/GenBank/DDBJ databases">
        <authorList>
            <person name="de Groot N.N."/>
        </authorList>
    </citation>
    <scope>NUCLEOTIDE SEQUENCE [LARGE SCALE GENOMIC DNA]</scope>
    <source>
        <strain evidence="2 3">ATCC 35022</strain>
    </source>
</reference>
<proteinExistence type="predicted"/>
<evidence type="ECO:0000313" key="3">
    <source>
        <dbReference type="Proteomes" id="UP000199071"/>
    </source>
</evidence>
<dbReference type="EMBL" id="FMXQ01000002">
    <property type="protein sequence ID" value="SDB14998.1"/>
    <property type="molecule type" value="Genomic_DNA"/>
</dbReference>
<gene>
    <name evidence="2" type="ORF">SAMN02982931_01156</name>
</gene>
<feature type="compositionally biased region" description="Basic residues" evidence="1">
    <location>
        <begin position="1"/>
        <end position="21"/>
    </location>
</feature>
<dbReference type="OrthoDB" id="7360617at2"/>
<dbReference type="STRING" id="665467.SAMN02982931_01156"/>
<evidence type="ECO:0000256" key="1">
    <source>
        <dbReference type="SAM" id="MobiDB-lite"/>
    </source>
</evidence>
<sequence>MAHDGHHHGPHDHHHHHHHAHAPIGHNGATATTQWQTPHLPEGEARPEAAPSEPDLDLVETAFLEAFPRAPDPTSFLRLAGVPFIGRTTDGRTLNLLRVEASQTTDVGSVTPHLGGEGFNYTPLPAAITSRRDALAFVYQSDDQTVRLALSEAKALTNVTPSR</sequence>
<name>A0A1G6B2W4_9HYPH</name>
<evidence type="ECO:0000313" key="2">
    <source>
        <dbReference type="EMBL" id="SDB14998.1"/>
    </source>
</evidence>
<organism evidence="2 3">
    <name type="scientific">Bauldia litoralis</name>
    <dbReference type="NCBI Taxonomy" id="665467"/>
    <lineage>
        <taxon>Bacteria</taxon>
        <taxon>Pseudomonadati</taxon>
        <taxon>Pseudomonadota</taxon>
        <taxon>Alphaproteobacteria</taxon>
        <taxon>Hyphomicrobiales</taxon>
        <taxon>Kaistiaceae</taxon>
        <taxon>Bauldia</taxon>
    </lineage>
</organism>
<protein>
    <submittedName>
        <fullName evidence="2">Uncharacterized protein</fullName>
    </submittedName>
</protein>